<reference evidence="2 3" key="1">
    <citation type="journal article" date="2024" name="Ann. Entomol. Soc. Am.">
        <title>Genomic analyses of the southern and eastern yellowjacket wasps (Hymenoptera: Vespidae) reveal evolutionary signatures of social life.</title>
        <authorList>
            <person name="Catto M.A."/>
            <person name="Caine P.B."/>
            <person name="Orr S.E."/>
            <person name="Hunt B.G."/>
            <person name="Goodisman M.A.D."/>
        </authorList>
    </citation>
    <scope>NUCLEOTIDE SEQUENCE [LARGE SCALE GENOMIC DNA]</scope>
    <source>
        <strain evidence="2">232</strain>
        <tissue evidence="2">Head and thorax</tissue>
    </source>
</reference>
<gene>
    <name evidence="2" type="ORF">V1477_002790</name>
</gene>
<keyword evidence="3" id="KW-1185">Reference proteome</keyword>
<dbReference type="Proteomes" id="UP001607303">
    <property type="component" value="Unassembled WGS sequence"/>
</dbReference>
<proteinExistence type="predicted"/>
<sequence length="101" mass="11964">DNGFGGIRLLNNLRSFYVSYLRVYHTRSENVIVHKGKYISHCVWDTKEFLESMKRGRILIYENEVLMIVYMVIALRFCIRIVYNGYGGMKEKKSDRECSDI</sequence>
<keyword evidence="1" id="KW-0812">Transmembrane</keyword>
<dbReference type="AlphaFoldDB" id="A0ABD2CVQ6"/>
<protein>
    <submittedName>
        <fullName evidence="2">Uncharacterized protein</fullName>
    </submittedName>
</protein>
<keyword evidence="1" id="KW-0472">Membrane</keyword>
<dbReference type="EMBL" id="JAYRBN010000028">
    <property type="protein sequence ID" value="KAL2749180.1"/>
    <property type="molecule type" value="Genomic_DNA"/>
</dbReference>
<keyword evidence="1" id="KW-1133">Transmembrane helix</keyword>
<evidence type="ECO:0000313" key="2">
    <source>
        <dbReference type="EMBL" id="KAL2749180.1"/>
    </source>
</evidence>
<comment type="caution">
    <text evidence="2">The sequence shown here is derived from an EMBL/GenBank/DDBJ whole genome shotgun (WGS) entry which is preliminary data.</text>
</comment>
<evidence type="ECO:0000313" key="3">
    <source>
        <dbReference type="Proteomes" id="UP001607303"/>
    </source>
</evidence>
<feature type="non-terminal residue" evidence="2">
    <location>
        <position position="1"/>
    </location>
</feature>
<evidence type="ECO:0000256" key="1">
    <source>
        <dbReference type="SAM" id="Phobius"/>
    </source>
</evidence>
<organism evidence="2 3">
    <name type="scientific">Vespula maculifrons</name>
    <name type="common">Eastern yellow jacket</name>
    <name type="synonym">Wasp</name>
    <dbReference type="NCBI Taxonomy" id="7453"/>
    <lineage>
        <taxon>Eukaryota</taxon>
        <taxon>Metazoa</taxon>
        <taxon>Ecdysozoa</taxon>
        <taxon>Arthropoda</taxon>
        <taxon>Hexapoda</taxon>
        <taxon>Insecta</taxon>
        <taxon>Pterygota</taxon>
        <taxon>Neoptera</taxon>
        <taxon>Endopterygota</taxon>
        <taxon>Hymenoptera</taxon>
        <taxon>Apocrita</taxon>
        <taxon>Aculeata</taxon>
        <taxon>Vespoidea</taxon>
        <taxon>Vespidae</taxon>
        <taxon>Vespinae</taxon>
        <taxon>Vespula</taxon>
    </lineage>
</organism>
<name>A0ABD2CVQ6_VESMC</name>
<accession>A0ABD2CVQ6</accession>
<feature type="transmembrane region" description="Helical" evidence="1">
    <location>
        <begin position="65"/>
        <end position="83"/>
    </location>
</feature>